<dbReference type="AlphaFoldDB" id="A0A8G0LT37"/>
<dbReference type="EMBL" id="CP075870">
    <property type="protein sequence ID" value="QYT05336.1"/>
    <property type="molecule type" value="Genomic_DNA"/>
</dbReference>
<feature type="region of interest" description="Disordered" evidence="1">
    <location>
        <begin position="43"/>
        <end position="63"/>
    </location>
</feature>
<protein>
    <submittedName>
        <fullName evidence="2">Uncharacterized protein</fullName>
    </submittedName>
</protein>
<keyword evidence="3" id="KW-1185">Reference proteome</keyword>
<evidence type="ECO:0000256" key="1">
    <source>
        <dbReference type="SAM" id="MobiDB-lite"/>
    </source>
</evidence>
<reference evidence="2 3" key="1">
    <citation type="journal article" date="2021" name="BMC Genomics">
        <title>Telomere-to-telomere genome assembly of asparaginase-producing Trichoderma simmonsii.</title>
        <authorList>
            <person name="Chung D."/>
            <person name="Kwon Y.M."/>
            <person name="Yang Y."/>
        </authorList>
    </citation>
    <scope>NUCLEOTIDE SEQUENCE [LARGE SCALE GENOMIC DNA]</scope>
    <source>
        <strain evidence="2 3">GH-Sj1</strain>
    </source>
</reference>
<dbReference type="Proteomes" id="UP000826661">
    <property type="component" value="Chromosome VII"/>
</dbReference>
<proteinExistence type="predicted"/>
<sequence>MVGAHRDRRGWVGPAGPVLRAMPLYVTRLVTVVAPLLGGGGGGHGRGGGGGGGDGGDGGGGGSSGRGSCLLLLLLALQLGNTTPEFGVFTPDAGILL</sequence>
<name>A0A8G0LT37_9HYPO</name>
<organism evidence="2 3">
    <name type="scientific">Trichoderma simmonsii</name>
    <dbReference type="NCBI Taxonomy" id="1491479"/>
    <lineage>
        <taxon>Eukaryota</taxon>
        <taxon>Fungi</taxon>
        <taxon>Dikarya</taxon>
        <taxon>Ascomycota</taxon>
        <taxon>Pezizomycotina</taxon>
        <taxon>Sordariomycetes</taxon>
        <taxon>Hypocreomycetidae</taxon>
        <taxon>Hypocreales</taxon>
        <taxon>Hypocreaceae</taxon>
        <taxon>Trichoderma</taxon>
    </lineage>
</organism>
<accession>A0A8G0LT37</accession>
<evidence type="ECO:0000313" key="2">
    <source>
        <dbReference type="EMBL" id="QYT05336.1"/>
    </source>
</evidence>
<evidence type="ECO:0000313" key="3">
    <source>
        <dbReference type="Proteomes" id="UP000826661"/>
    </source>
</evidence>
<gene>
    <name evidence="2" type="ORF">H0G86_012231</name>
</gene>